<comment type="caution">
    <text evidence="7">The sequence shown here is derived from an EMBL/GenBank/DDBJ whole genome shotgun (WGS) entry which is preliminary data.</text>
</comment>
<evidence type="ECO:0000313" key="8">
    <source>
        <dbReference type="Proteomes" id="UP000599312"/>
    </source>
</evidence>
<keyword evidence="2 5" id="KW-0812">Transmembrane</keyword>
<evidence type="ECO:0000256" key="1">
    <source>
        <dbReference type="ARBA" id="ARBA00004141"/>
    </source>
</evidence>
<dbReference type="Proteomes" id="UP000599312">
    <property type="component" value="Unassembled WGS sequence"/>
</dbReference>
<feature type="transmembrane region" description="Helical" evidence="5">
    <location>
        <begin position="60"/>
        <end position="80"/>
    </location>
</feature>
<keyword evidence="4 5" id="KW-0472">Membrane</keyword>
<evidence type="ECO:0000256" key="5">
    <source>
        <dbReference type="SAM" id="Phobius"/>
    </source>
</evidence>
<reference evidence="7" key="1">
    <citation type="submission" date="2020-11" db="EMBL/GenBank/DDBJ databases">
        <authorList>
            <person name="Kim M.K."/>
        </authorList>
    </citation>
    <scope>NUCLEOTIDE SEQUENCE</scope>
    <source>
        <strain evidence="7">BT350</strain>
    </source>
</reference>
<dbReference type="InterPro" id="IPR010432">
    <property type="entry name" value="RDD"/>
</dbReference>
<dbReference type="AlphaFoldDB" id="A0A931BSJ5"/>
<feature type="domain" description="RDD" evidence="6">
    <location>
        <begin position="26"/>
        <end position="154"/>
    </location>
</feature>
<accession>A0A931BSJ5</accession>
<dbReference type="EMBL" id="JADQDO010000005">
    <property type="protein sequence ID" value="MBF9233999.1"/>
    <property type="molecule type" value="Genomic_DNA"/>
</dbReference>
<evidence type="ECO:0000256" key="2">
    <source>
        <dbReference type="ARBA" id="ARBA00022692"/>
    </source>
</evidence>
<comment type="subcellular location">
    <subcellularLocation>
        <location evidence="1">Membrane</location>
        <topology evidence="1">Multi-pass membrane protein</topology>
    </subcellularLocation>
</comment>
<dbReference type="Pfam" id="PF06271">
    <property type="entry name" value="RDD"/>
    <property type="match status" value="1"/>
</dbReference>
<keyword evidence="8" id="KW-1185">Reference proteome</keyword>
<evidence type="ECO:0000313" key="7">
    <source>
        <dbReference type="EMBL" id="MBF9233999.1"/>
    </source>
</evidence>
<gene>
    <name evidence="7" type="ORF">I2H38_11475</name>
</gene>
<name>A0A931BSJ5_9HYPH</name>
<protein>
    <submittedName>
        <fullName evidence="7">RDD family protein</fullName>
    </submittedName>
</protein>
<proteinExistence type="predicted"/>
<sequence length="161" mass="17866">MANGPIVPSMNYRPETIDWRLTRGVISRRFWAYMIDLVVVALWVFFVFFALAVLGPFTLGLTWLLMLIGLPVAAFTFVIYNAVTIGGRSQATVGMRMTGLRVVDSVTRGRPSVLAAAVHALLFYVAAPTFVLWAGDILVGLVRDDRRFARDLLTGLTFIRA</sequence>
<evidence type="ECO:0000256" key="3">
    <source>
        <dbReference type="ARBA" id="ARBA00022989"/>
    </source>
</evidence>
<evidence type="ECO:0000259" key="6">
    <source>
        <dbReference type="Pfam" id="PF06271"/>
    </source>
</evidence>
<dbReference type="RefSeq" id="WP_196272003.1">
    <property type="nucleotide sequence ID" value="NZ_JADQDO010000005.1"/>
</dbReference>
<feature type="transmembrane region" description="Helical" evidence="5">
    <location>
        <begin position="113"/>
        <end position="134"/>
    </location>
</feature>
<dbReference type="GO" id="GO:0016020">
    <property type="term" value="C:membrane"/>
    <property type="evidence" value="ECO:0007669"/>
    <property type="project" value="UniProtKB-SubCell"/>
</dbReference>
<feature type="transmembrane region" description="Helical" evidence="5">
    <location>
        <begin position="30"/>
        <end position="54"/>
    </location>
</feature>
<evidence type="ECO:0000256" key="4">
    <source>
        <dbReference type="ARBA" id="ARBA00023136"/>
    </source>
</evidence>
<keyword evidence="3 5" id="KW-1133">Transmembrane helix</keyword>
<organism evidence="7 8">
    <name type="scientific">Microvirga alba</name>
    <dbReference type="NCBI Taxonomy" id="2791025"/>
    <lineage>
        <taxon>Bacteria</taxon>
        <taxon>Pseudomonadati</taxon>
        <taxon>Pseudomonadota</taxon>
        <taxon>Alphaproteobacteria</taxon>
        <taxon>Hyphomicrobiales</taxon>
        <taxon>Methylobacteriaceae</taxon>
        <taxon>Microvirga</taxon>
    </lineage>
</organism>